<feature type="region of interest" description="Disordered" evidence="1">
    <location>
        <begin position="356"/>
        <end position="388"/>
    </location>
</feature>
<organism evidence="3 4">
    <name type="scientific">[Emmonsia] crescens</name>
    <dbReference type="NCBI Taxonomy" id="73230"/>
    <lineage>
        <taxon>Eukaryota</taxon>
        <taxon>Fungi</taxon>
        <taxon>Dikarya</taxon>
        <taxon>Ascomycota</taxon>
        <taxon>Pezizomycotina</taxon>
        <taxon>Eurotiomycetes</taxon>
        <taxon>Eurotiomycetidae</taxon>
        <taxon>Onygenales</taxon>
        <taxon>Ajellomycetaceae</taxon>
        <taxon>Emergomyces</taxon>
    </lineage>
</organism>
<dbReference type="EMBL" id="LCZI01000568">
    <property type="protein sequence ID" value="KKZ65896.1"/>
    <property type="molecule type" value="Genomic_DNA"/>
</dbReference>
<evidence type="ECO:0000256" key="2">
    <source>
        <dbReference type="SAM" id="Phobius"/>
    </source>
</evidence>
<feature type="transmembrane region" description="Helical" evidence="2">
    <location>
        <begin position="175"/>
        <end position="194"/>
    </location>
</feature>
<feature type="region of interest" description="Disordered" evidence="1">
    <location>
        <begin position="1"/>
        <end position="101"/>
    </location>
</feature>
<feature type="compositionally biased region" description="Basic and acidic residues" evidence="1">
    <location>
        <begin position="372"/>
        <end position="388"/>
    </location>
</feature>
<evidence type="ECO:0000256" key="1">
    <source>
        <dbReference type="SAM" id="MobiDB-lite"/>
    </source>
</evidence>
<gene>
    <name evidence="3" type="ORF">EMCG_08401</name>
</gene>
<sequence length="388" mass="42976">MEPSASLSRQQESLGTARHNNGFRSRAGSFFSDTSTTGAPNARSASQARIPRIGLRLFSGERNERPRPRQSDYASGYRGSRVSSGSSIVPNVPTTRPAQPFAPSSIEMAEVGLSGGHLQAQGHANSSRHNRPQPNPGARPGNFSTWVRRKHDDKSKPNRFCGGPGMRSKEVRKKLVDCSLAGFLLLTIFIIYLTLSLSNTVSRREFHVVLILVLMILVIYFCHSFIRFFMLASRPAPGYHPPAAPRRVGTLGYAQPDQPIPVILARDEEIAREVDTNHNTGGNSNLGGLAPPPPAYGLWRNSVKINPNLVHWQRRGQIDSQRRSTENENTHDGPHRPPSYISDDGVHYVVDVQPRSQAAVTVSRQSQSRLRSPNDSDIHPAERLRRKQ</sequence>
<feature type="compositionally biased region" description="Polar residues" evidence="1">
    <location>
        <begin position="356"/>
        <end position="371"/>
    </location>
</feature>
<feature type="transmembrane region" description="Helical" evidence="2">
    <location>
        <begin position="206"/>
        <end position="226"/>
    </location>
</feature>
<name>A0A0G2JAK6_9EURO</name>
<comment type="caution">
    <text evidence="3">The sequence shown here is derived from an EMBL/GenBank/DDBJ whole genome shotgun (WGS) entry which is preliminary data.</text>
</comment>
<feature type="compositionally biased region" description="Polar residues" evidence="1">
    <location>
        <begin position="31"/>
        <end position="47"/>
    </location>
</feature>
<feature type="region of interest" description="Disordered" evidence="1">
    <location>
        <begin position="313"/>
        <end position="343"/>
    </location>
</feature>
<dbReference type="VEuPathDB" id="FungiDB:EMCG_08401"/>
<keyword evidence="2" id="KW-1133">Transmembrane helix</keyword>
<keyword evidence="2" id="KW-0472">Membrane</keyword>
<keyword evidence="2" id="KW-0812">Transmembrane</keyword>
<feature type="compositionally biased region" description="Polar residues" evidence="1">
    <location>
        <begin position="88"/>
        <end position="97"/>
    </location>
</feature>
<proteinExistence type="predicted"/>
<feature type="compositionally biased region" description="Basic and acidic residues" evidence="1">
    <location>
        <begin position="316"/>
        <end position="335"/>
    </location>
</feature>
<protein>
    <submittedName>
        <fullName evidence="3">Uncharacterized protein</fullName>
    </submittedName>
</protein>
<feature type="region of interest" description="Disordered" evidence="1">
    <location>
        <begin position="117"/>
        <end position="164"/>
    </location>
</feature>
<feature type="compositionally biased region" description="Low complexity" evidence="1">
    <location>
        <begin position="75"/>
        <end position="87"/>
    </location>
</feature>
<accession>A0A0G2JAK6</accession>
<dbReference type="AlphaFoldDB" id="A0A0G2JAK6"/>
<dbReference type="OrthoDB" id="5417811at2759"/>
<feature type="compositionally biased region" description="Basic and acidic residues" evidence="1">
    <location>
        <begin position="59"/>
        <end position="70"/>
    </location>
</feature>
<reference evidence="4" key="1">
    <citation type="journal article" date="2015" name="PLoS Genet.">
        <title>The dynamic genome and transcriptome of the human fungal pathogen Blastomyces and close relative Emmonsia.</title>
        <authorList>
            <person name="Munoz J.F."/>
            <person name="Gauthier G.M."/>
            <person name="Desjardins C.A."/>
            <person name="Gallo J.E."/>
            <person name="Holder J."/>
            <person name="Sullivan T.D."/>
            <person name="Marty A.J."/>
            <person name="Carmen J.C."/>
            <person name="Chen Z."/>
            <person name="Ding L."/>
            <person name="Gujja S."/>
            <person name="Magrini V."/>
            <person name="Misas E."/>
            <person name="Mitreva M."/>
            <person name="Priest M."/>
            <person name="Saif S."/>
            <person name="Whiston E.A."/>
            <person name="Young S."/>
            <person name="Zeng Q."/>
            <person name="Goldman W.E."/>
            <person name="Mardis E.R."/>
            <person name="Taylor J.W."/>
            <person name="McEwen J.G."/>
            <person name="Clay O.K."/>
            <person name="Klein B.S."/>
            <person name="Cuomo C.A."/>
        </authorList>
    </citation>
    <scope>NUCLEOTIDE SEQUENCE [LARGE SCALE GENOMIC DNA]</scope>
    <source>
        <strain evidence="4">UAMH 3008</strain>
    </source>
</reference>
<evidence type="ECO:0000313" key="4">
    <source>
        <dbReference type="Proteomes" id="UP000034164"/>
    </source>
</evidence>
<evidence type="ECO:0000313" key="3">
    <source>
        <dbReference type="EMBL" id="KKZ65896.1"/>
    </source>
</evidence>
<feature type="compositionally biased region" description="Polar residues" evidence="1">
    <location>
        <begin position="1"/>
        <end position="23"/>
    </location>
</feature>
<dbReference type="Proteomes" id="UP000034164">
    <property type="component" value="Unassembled WGS sequence"/>
</dbReference>